<dbReference type="CDD" id="cd03386">
    <property type="entry name" value="PAP2_Aur1_like"/>
    <property type="match status" value="1"/>
</dbReference>
<organism evidence="7 8">
    <name type="scientific">Aeromicrobium panaciterrae</name>
    <dbReference type="NCBI Taxonomy" id="363861"/>
    <lineage>
        <taxon>Bacteria</taxon>
        <taxon>Bacillati</taxon>
        <taxon>Actinomycetota</taxon>
        <taxon>Actinomycetes</taxon>
        <taxon>Propionibacteriales</taxon>
        <taxon>Nocardioidaceae</taxon>
        <taxon>Aeromicrobium</taxon>
    </lineage>
</organism>
<dbReference type="Pfam" id="PF14378">
    <property type="entry name" value="PAP2_3"/>
    <property type="match status" value="1"/>
</dbReference>
<reference evidence="7 8" key="1">
    <citation type="submission" date="2023-07" db="EMBL/GenBank/DDBJ databases">
        <title>Sorghum-associated microbial communities from plants grown in Nebraska, USA.</title>
        <authorList>
            <person name="Schachtman D."/>
        </authorList>
    </citation>
    <scope>NUCLEOTIDE SEQUENCE [LARGE SCALE GENOMIC DNA]</scope>
    <source>
        <strain evidence="7 8">BE248</strain>
    </source>
</reference>
<accession>A0ABU1UP40</accession>
<dbReference type="PANTHER" id="PTHR31310">
    <property type="match status" value="1"/>
</dbReference>
<feature type="transmembrane region" description="Helical" evidence="5">
    <location>
        <begin position="218"/>
        <end position="234"/>
    </location>
</feature>
<keyword evidence="3 5" id="KW-1133">Transmembrane helix</keyword>
<evidence type="ECO:0000256" key="3">
    <source>
        <dbReference type="ARBA" id="ARBA00022989"/>
    </source>
</evidence>
<evidence type="ECO:0000256" key="5">
    <source>
        <dbReference type="SAM" id="Phobius"/>
    </source>
</evidence>
<evidence type="ECO:0000256" key="2">
    <source>
        <dbReference type="ARBA" id="ARBA00022692"/>
    </source>
</evidence>
<dbReference type="InterPro" id="IPR052185">
    <property type="entry name" value="IPC_Synthase-Related"/>
</dbReference>
<dbReference type="RefSeq" id="WP_309969779.1">
    <property type="nucleotide sequence ID" value="NZ_JAVDWH010000001.1"/>
</dbReference>
<name>A0ABU1UP40_9ACTN</name>
<dbReference type="PANTHER" id="PTHR31310:SF7">
    <property type="entry name" value="PA-PHOSPHATASE RELATED-FAMILY PROTEIN DDB_G0268928"/>
    <property type="match status" value="1"/>
</dbReference>
<dbReference type="InterPro" id="IPR026841">
    <property type="entry name" value="Aur1/Ipt1"/>
</dbReference>
<feature type="transmembrane region" description="Helical" evidence="5">
    <location>
        <begin position="142"/>
        <end position="159"/>
    </location>
</feature>
<proteinExistence type="predicted"/>
<evidence type="ECO:0000256" key="1">
    <source>
        <dbReference type="ARBA" id="ARBA00004141"/>
    </source>
</evidence>
<comment type="subcellular location">
    <subcellularLocation>
        <location evidence="1">Membrane</location>
        <topology evidence="1">Multi-pass membrane protein</topology>
    </subcellularLocation>
</comment>
<comment type="caution">
    <text evidence="7">The sequence shown here is derived from an EMBL/GenBank/DDBJ whole genome shotgun (WGS) entry which is preliminary data.</text>
</comment>
<dbReference type="Proteomes" id="UP001257739">
    <property type="component" value="Unassembled WGS sequence"/>
</dbReference>
<feature type="transmembrane region" description="Helical" evidence="5">
    <location>
        <begin position="12"/>
        <end position="30"/>
    </location>
</feature>
<evidence type="ECO:0000259" key="6">
    <source>
        <dbReference type="Pfam" id="PF14378"/>
    </source>
</evidence>
<dbReference type="EMBL" id="JAVDWH010000001">
    <property type="protein sequence ID" value="MDR7086955.1"/>
    <property type="molecule type" value="Genomic_DNA"/>
</dbReference>
<keyword evidence="2 5" id="KW-0812">Transmembrane</keyword>
<evidence type="ECO:0000256" key="4">
    <source>
        <dbReference type="ARBA" id="ARBA00023136"/>
    </source>
</evidence>
<evidence type="ECO:0000313" key="7">
    <source>
        <dbReference type="EMBL" id="MDR7086955.1"/>
    </source>
</evidence>
<keyword evidence="8" id="KW-1185">Reference proteome</keyword>
<feature type="domain" description="Inositolphosphotransferase Aur1/Ipt1" evidence="6">
    <location>
        <begin position="79"/>
        <end position="255"/>
    </location>
</feature>
<feature type="transmembrane region" description="Helical" evidence="5">
    <location>
        <begin position="111"/>
        <end position="130"/>
    </location>
</feature>
<feature type="transmembrane region" description="Helical" evidence="5">
    <location>
        <begin position="192"/>
        <end position="211"/>
    </location>
</feature>
<sequence length="277" mass="31309">MDVTGDGLPWPSWQQAGIACLVSAVIWLLLRRAKPTRVGTELLPAFFEFGLISGLYTIWRLARQLPFTHEAGALDRARQIDDLQQFLHLPTEISMQHFVIDHDWLARLTNGYYATLHVPGLLLFLVWLFVRHRDKFPHWRNGLALVTLGCLIIRFVRVAPPRFIEELGFVNLSDRYGLGVYGPVGHGISDQFAAMPSIHVGWAAVVACGIFMSTKSKWRWLFVLHLPLTMFVVAATGHHWWLDGVVAIVLLWGGLRLDTAIRRRRAAKRVPALVPAA</sequence>
<evidence type="ECO:0000313" key="8">
    <source>
        <dbReference type="Proteomes" id="UP001257739"/>
    </source>
</evidence>
<feature type="transmembrane region" description="Helical" evidence="5">
    <location>
        <begin position="42"/>
        <end position="59"/>
    </location>
</feature>
<keyword evidence="4 5" id="KW-0472">Membrane</keyword>
<gene>
    <name evidence="7" type="ORF">J2X11_001794</name>
</gene>
<protein>
    <recommendedName>
        <fullName evidence="6">Inositolphosphotransferase Aur1/Ipt1 domain-containing protein</fullName>
    </recommendedName>
</protein>